<reference evidence="3" key="1">
    <citation type="submission" date="2013-03" db="EMBL/GenBank/DDBJ databases">
        <title>Genome Sequence of the Profundibacterium mesophilum strain KAUST100406-0324T from Red Sea, a novel genus in the family Rhodobacteraceae.</title>
        <authorList>
            <person name="Essack M."/>
            <person name="Alam I."/>
            <person name="Lafi F."/>
            <person name="Alawi W."/>
            <person name="Kamanu F."/>
            <person name="Al-Suwailem A."/>
            <person name="Lee O.O."/>
            <person name="Xu Y."/>
            <person name="Bajic V."/>
            <person name="Qian P.-Y."/>
            <person name="Archer J."/>
        </authorList>
    </citation>
    <scope>NUCLEOTIDE SEQUENCE</scope>
    <source>
        <strain evidence="3">KAUST100406-0324</strain>
    </source>
</reference>
<keyword evidence="4" id="KW-1185">Reference proteome</keyword>
<comment type="caution">
    <text evidence="3">The sequence shown here is derived from an EMBL/GenBank/DDBJ whole genome shotgun (WGS) entry which is preliminary data.</text>
</comment>
<dbReference type="AlphaFoldDB" id="A0A921TBF7"/>
<dbReference type="EMBL" id="APKE01000025">
    <property type="protein sequence ID" value="KAF0675540.1"/>
    <property type="molecule type" value="Genomic_DNA"/>
</dbReference>
<evidence type="ECO:0000313" key="3">
    <source>
        <dbReference type="EMBL" id="KAF0675540.1"/>
    </source>
</evidence>
<dbReference type="PANTHER" id="PTHR40547:SF1">
    <property type="entry name" value="SLL0298 PROTEIN"/>
    <property type="match status" value="1"/>
</dbReference>
<protein>
    <recommendedName>
        <fullName evidence="2">DUF2062 domain-containing protein</fullName>
    </recommendedName>
</protein>
<evidence type="ECO:0000313" key="4">
    <source>
        <dbReference type="Proteomes" id="UP000698242"/>
    </source>
</evidence>
<keyword evidence="1" id="KW-0472">Membrane</keyword>
<feature type="transmembrane region" description="Helical" evidence="1">
    <location>
        <begin position="157"/>
        <end position="178"/>
    </location>
</feature>
<dbReference type="Pfam" id="PF09835">
    <property type="entry name" value="DUF2062"/>
    <property type="match status" value="1"/>
</dbReference>
<feature type="transmembrane region" description="Helical" evidence="1">
    <location>
        <begin position="49"/>
        <end position="74"/>
    </location>
</feature>
<dbReference type="Proteomes" id="UP000698242">
    <property type="component" value="Unassembled WGS sequence"/>
</dbReference>
<evidence type="ECO:0000256" key="1">
    <source>
        <dbReference type="SAM" id="Phobius"/>
    </source>
</evidence>
<accession>A0A921TBF7</accession>
<dbReference type="PANTHER" id="PTHR40547">
    <property type="entry name" value="SLL0298 PROTEIN"/>
    <property type="match status" value="1"/>
</dbReference>
<dbReference type="OrthoDB" id="7360463at2"/>
<dbReference type="InterPro" id="IPR018639">
    <property type="entry name" value="DUF2062"/>
</dbReference>
<evidence type="ECO:0000259" key="2">
    <source>
        <dbReference type="Pfam" id="PF09835"/>
    </source>
</evidence>
<name>A0A921TBF7_9RHOB</name>
<gene>
    <name evidence="3" type="ORF">PMES_02171</name>
</gene>
<keyword evidence="1" id="KW-0812">Transmembrane</keyword>
<dbReference type="RefSeq" id="WP_159965685.1">
    <property type="nucleotide sequence ID" value="NZ_APKE01000025.1"/>
</dbReference>
<proteinExistence type="predicted"/>
<sequence>MFKRRRPRSHVAAFGRALYPRGGWWRAIRYMGYRLRRLPDPAYKISRGIAAGVFVSFTPFFGLHFLLASGLAWIMGGNILAALLATFFGNPLTFPIIAGTSVELGAALLGVENGQPLHETIGAFSRVSIELWSNAKAVFSGAPVRWYRLDDFMGQVFLPYLVGGLIPGVVCAVIAYAASRPVISAYQKSRARALENKLAKRRAAARNMKKDGGNGGT</sequence>
<organism evidence="3 4">
    <name type="scientific">Profundibacterium mesophilum KAUST100406-0324</name>
    <dbReference type="NCBI Taxonomy" id="1037889"/>
    <lineage>
        <taxon>Bacteria</taxon>
        <taxon>Pseudomonadati</taxon>
        <taxon>Pseudomonadota</taxon>
        <taxon>Alphaproteobacteria</taxon>
        <taxon>Rhodobacterales</taxon>
        <taxon>Roseobacteraceae</taxon>
        <taxon>Profundibacterium</taxon>
    </lineage>
</organism>
<feature type="domain" description="DUF2062" evidence="2">
    <location>
        <begin position="26"/>
        <end position="191"/>
    </location>
</feature>
<keyword evidence="1" id="KW-1133">Transmembrane helix</keyword>